<feature type="transmembrane region" description="Helical" evidence="1">
    <location>
        <begin position="83"/>
        <end position="104"/>
    </location>
</feature>
<organism evidence="2 3">
    <name type="scientific">Candidatus Pantoea multigeneris</name>
    <dbReference type="NCBI Taxonomy" id="2608357"/>
    <lineage>
        <taxon>Bacteria</taxon>
        <taxon>Pseudomonadati</taxon>
        <taxon>Pseudomonadota</taxon>
        <taxon>Gammaproteobacteria</taxon>
        <taxon>Enterobacterales</taxon>
        <taxon>Erwiniaceae</taxon>
        <taxon>Pantoea</taxon>
    </lineage>
</organism>
<keyword evidence="1" id="KW-0812">Transmembrane</keyword>
<keyword evidence="3" id="KW-1185">Reference proteome</keyword>
<dbReference type="RefSeq" id="WP_167018067.1">
    <property type="nucleotide sequence ID" value="NZ_VWXF01000013.1"/>
</dbReference>
<keyword evidence="1" id="KW-1133">Transmembrane helix</keyword>
<evidence type="ECO:0000313" key="2">
    <source>
        <dbReference type="EMBL" id="NIF24250.1"/>
    </source>
</evidence>
<evidence type="ECO:0000313" key="3">
    <source>
        <dbReference type="Proteomes" id="UP001515683"/>
    </source>
</evidence>
<feature type="transmembrane region" description="Helical" evidence="1">
    <location>
        <begin position="29"/>
        <end position="48"/>
    </location>
</feature>
<dbReference type="Proteomes" id="UP001515683">
    <property type="component" value="Unassembled WGS sequence"/>
</dbReference>
<proteinExistence type="predicted"/>
<accession>A0ABX0RLK1</accession>
<dbReference type="Pfam" id="PF05656">
    <property type="entry name" value="DUF805"/>
    <property type="match status" value="1"/>
</dbReference>
<gene>
    <name evidence="2" type="ORF">F3J40_22005</name>
</gene>
<keyword evidence="1" id="KW-0472">Membrane</keyword>
<dbReference type="InterPro" id="IPR008523">
    <property type="entry name" value="DUF805"/>
</dbReference>
<reference evidence="2 3" key="1">
    <citation type="journal article" date="2019" name="bioRxiv">
        <title>Bacteria contribute to plant secondary compound degradation in a generalist herbivore system.</title>
        <authorList>
            <person name="Francoeur C.B."/>
            <person name="Khadempour L."/>
            <person name="Moreira-Soto R.D."/>
            <person name="Gotting K."/>
            <person name="Book A.J."/>
            <person name="Pinto-Tomas A.A."/>
            <person name="Keefover-Ring K."/>
            <person name="Currie C.R."/>
        </authorList>
    </citation>
    <scope>NUCLEOTIDE SEQUENCE [LARGE SCALE GENOMIC DNA]</scope>
    <source>
        <strain evidence="2">Acro-835</strain>
    </source>
</reference>
<dbReference type="EMBL" id="VWXF01000013">
    <property type="protein sequence ID" value="NIF24250.1"/>
    <property type="molecule type" value="Genomic_DNA"/>
</dbReference>
<protein>
    <submittedName>
        <fullName evidence="2">DUF805 domain-containing protein</fullName>
    </submittedName>
</protein>
<comment type="caution">
    <text evidence="2">The sequence shown here is derived from an EMBL/GenBank/DDBJ whole genome shotgun (WGS) entry which is preliminary data.</text>
</comment>
<feature type="transmembrane region" description="Helical" evidence="1">
    <location>
        <begin position="54"/>
        <end position="71"/>
    </location>
</feature>
<name>A0ABX0RLK1_9GAMM</name>
<evidence type="ECO:0000256" key="1">
    <source>
        <dbReference type="SAM" id="Phobius"/>
    </source>
</evidence>
<sequence length="110" mass="12175">MALTDLLNPIKHGFLRTFNYSGREARASYLVFVIFQVVWFCLYLKGFAAGDDEIGFIPLLLFVLPTLACGSRRINDAGYSRGVVLLLLVAPYLLFPFLAFPASAKEKPAG</sequence>